<dbReference type="InterPro" id="IPR003004">
    <property type="entry name" value="GspF/PilC"/>
</dbReference>
<dbReference type="FunFam" id="1.20.81.30:FF:000001">
    <property type="entry name" value="Type II secretion system protein F"/>
    <property type="match status" value="1"/>
</dbReference>
<dbReference type="STRING" id="398512.Bccel_1075"/>
<evidence type="ECO:0000259" key="9">
    <source>
        <dbReference type="Pfam" id="PF00482"/>
    </source>
</evidence>
<evidence type="ECO:0000313" key="11">
    <source>
        <dbReference type="Proteomes" id="UP000036923"/>
    </source>
</evidence>
<protein>
    <submittedName>
        <fullName evidence="10">Type II secretion system F domain-containing protein</fullName>
    </submittedName>
</protein>
<evidence type="ECO:0000256" key="3">
    <source>
        <dbReference type="ARBA" id="ARBA00022475"/>
    </source>
</evidence>
<keyword evidence="4" id="KW-0997">Cell inner membrane</keyword>
<evidence type="ECO:0000256" key="2">
    <source>
        <dbReference type="ARBA" id="ARBA00005745"/>
    </source>
</evidence>
<dbReference type="PANTHER" id="PTHR30012">
    <property type="entry name" value="GENERAL SECRETION PATHWAY PROTEIN"/>
    <property type="match status" value="1"/>
</dbReference>
<keyword evidence="7 8" id="KW-0472">Membrane</keyword>
<proteinExistence type="inferred from homology"/>
<reference evidence="11" key="1">
    <citation type="submission" date="2015-07" db="EMBL/GenBank/DDBJ databases">
        <title>Near-Complete Genome Sequence of the Cellulolytic Bacterium Bacteroides (Pseudobacteroides) cellulosolvens ATCC 35603.</title>
        <authorList>
            <person name="Dassa B."/>
            <person name="Utturkar S.M."/>
            <person name="Klingeman D.M."/>
            <person name="Hurt R.A."/>
            <person name="Keller M."/>
            <person name="Xu J."/>
            <person name="Reddy Y.H.K."/>
            <person name="Borovok I."/>
            <person name="Grinberg I.R."/>
            <person name="Lamed R."/>
            <person name="Zhivin O."/>
            <person name="Bayer E.A."/>
            <person name="Brown S.D."/>
        </authorList>
    </citation>
    <scope>NUCLEOTIDE SEQUENCE [LARGE SCALE GENOMIC DNA]</scope>
    <source>
        <strain evidence="11">DSM 2933</strain>
    </source>
</reference>
<feature type="transmembrane region" description="Helical" evidence="8">
    <location>
        <begin position="385"/>
        <end position="409"/>
    </location>
</feature>
<evidence type="ECO:0000256" key="5">
    <source>
        <dbReference type="ARBA" id="ARBA00022692"/>
    </source>
</evidence>
<organism evidence="10 11">
    <name type="scientific">Pseudobacteroides cellulosolvens ATCC 35603 = DSM 2933</name>
    <dbReference type="NCBI Taxonomy" id="398512"/>
    <lineage>
        <taxon>Bacteria</taxon>
        <taxon>Bacillati</taxon>
        <taxon>Bacillota</taxon>
        <taxon>Clostridia</taxon>
        <taxon>Eubacteriales</taxon>
        <taxon>Oscillospiraceae</taxon>
        <taxon>Pseudobacteroides</taxon>
    </lineage>
</organism>
<comment type="similarity">
    <text evidence="2">Belongs to the GSP F family.</text>
</comment>
<feature type="transmembrane region" description="Helical" evidence="8">
    <location>
        <begin position="232"/>
        <end position="251"/>
    </location>
</feature>
<comment type="subcellular location">
    <subcellularLocation>
        <location evidence="1">Cell inner membrane</location>
        <topology evidence="1">Multi-pass membrane protein</topology>
    </subcellularLocation>
</comment>
<evidence type="ECO:0000256" key="1">
    <source>
        <dbReference type="ARBA" id="ARBA00004429"/>
    </source>
</evidence>
<evidence type="ECO:0000256" key="7">
    <source>
        <dbReference type="ARBA" id="ARBA00023136"/>
    </source>
</evidence>
<evidence type="ECO:0000256" key="6">
    <source>
        <dbReference type="ARBA" id="ARBA00022989"/>
    </source>
</evidence>
<evidence type="ECO:0000256" key="8">
    <source>
        <dbReference type="SAM" id="Phobius"/>
    </source>
</evidence>
<keyword evidence="5 8" id="KW-0812">Transmembrane</keyword>
<feature type="transmembrane region" description="Helical" evidence="8">
    <location>
        <begin position="179"/>
        <end position="201"/>
    </location>
</feature>
<gene>
    <name evidence="10" type="ORF">Bccel_1075</name>
</gene>
<dbReference type="InterPro" id="IPR018076">
    <property type="entry name" value="T2SS_GspF_dom"/>
</dbReference>
<dbReference type="InterPro" id="IPR042094">
    <property type="entry name" value="T2SS_GspF_sf"/>
</dbReference>
<keyword evidence="3" id="KW-1003">Cell membrane</keyword>
<dbReference type="Proteomes" id="UP000036923">
    <property type="component" value="Unassembled WGS sequence"/>
</dbReference>
<dbReference type="PANTHER" id="PTHR30012:SF0">
    <property type="entry name" value="TYPE II SECRETION SYSTEM PROTEIN F-RELATED"/>
    <property type="match status" value="1"/>
</dbReference>
<dbReference type="OrthoDB" id="9805682at2"/>
<evidence type="ECO:0000256" key="4">
    <source>
        <dbReference type="ARBA" id="ARBA00022519"/>
    </source>
</evidence>
<evidence type="ECO:0000313" key="10">
    <source>
        <dbReference type="EMBL" id="KNY25815.1"/>
    </source>
</evidence>
<dbReference type="Pfam" id="PF00482">
    <property type="entry name" value="T2SSF"/>
    <property type="match status" value="2"/>
</dbReference>
<dbReference type="EMBL" id="LGTC01000001">
    <property type="protein sequence ID" value="KNY25815.1"/>
    <property type="molecule type" value="Genomic_DNA"/>
</dbReference>
<keyword evidence="11" id="KW-1185">Reference proteome</keyword>
<dbReference type="RefSeq" id="WP_036940488.1">
    <property type="nucleotide sequence ID" value="NZ_JQKC01000013.1"/>
</dbReference>
<comment type="caution">
    <text evidence="10">The sequence shown here is derived from an EMBL/GenBank/DDBJ whole genome shotgun (WGS) entry which is preliminary data.</text>
</comment>
<name>A0A0L6JJA3_9FIRM</name>
<dbReference type="GO" id="GO:0005886">
    <property type="term" value="C:plasma membrane"/>
    <property type="evidence" value="ECO:0007669"/>
    <property type="project" value="UniProtKB-SubCell"/>
</dbReference>
<feature type="domain" description="Type II secretion system protein GspF" evidence="9">
    <location>
        <begin position="79"/>
        <end position="202"/>
    </location>
</feature>
<dbReference type="Gene3D" id="1.20.81.30">
    <property type="entry name" value="Type II secretion system (T2SS), domain F"/>
    <property type="match status" value="2"/>
</dbReference>
<feature type="domain" description="Type II secretion system protein GspF" evidence="9">
    <location>
        <begin position="282"/>
        <end position="404"/>
    </location>
</feature>
<keyword evidence="6 8" id="KW-1133">Transmembrane helix</keyword>
<dbReference type="AlphaFoldDB" id="A0A0L6JJA3"/>
<accession>A0A0L6JJA3</accession>
<sequence length="415" mass="45952">MDNIQTKNAGSVQSFRYRAVDHTGKTIKGRIKAQDIDEAKVKIKDNDLIPIKVDSDISVYSKMNRGFTKKVDLSTVSIFCTQLYSIISSGVNILRGIEILGKQNKNKLMQDIVSSIISEVQKGKSLSEAMDNDQCPLPKLLVNMVAVGEVSGNLDEILRQMAIYYEKENFMRQKLKGAMIYPVILTVVGVGMLIFFSTFVLPEITGVLLDSGQKLPVLTTMVLGSIDAVKKYGIIVAAAIILMVVLIRVLVPKEKFRAAKDKFLIKAPLLNVCIQNMVTTRFLRSMYIMLNGGITLIAVLESVEKTLGNTIAEDAIRTCMEGVKRGEKLSENLAGSNFFDPLVINMIEVGEETGQLENVLQKMTDFFDKETDAVLNRLLSSLEPIFTIIIGIFISILIISLMLPMFGMISNFKSG</sequence>
<dbReference type="eggNOG" id="COG1459">
    <property type="taxonomic scope" value="Bacteria"/>
</dbReference>